<dbReference type="EMBL" id="MU795010">
    <property type="protein sequence ID" value="KAJ3812872.1"/>
    <property type="molecule type" value="Genomic_DNA"/>
</dbReference>
<evidence type="ECO:0000313" key="1">
    <source>
        <dbReference type="EMBL" id="KAJ3812872.1"/>
    </source>
</evidence>
<organism evidence="1 2">
    <name type="scientific">Lentinula aff. lateritia</name>
    <dbReference type="NCBI Taxonomy" id="2804960"/>
    <lineage>
        <taxon>Eukaryota</taxon>
        <taxon>Fungi</taxon>
        <taxon>Dikarya</taxon>
        <taxon>Basidiomycota</taxon>
        <taxon>Agaricomycotina</taxon>
        <taxon>Agaricomycetes</taxon>
        <taxon>Agaricomycetidae</taxon>
        <taxon>Agaricales</taxon>
        <taxon>Marasmiineae</taxon>
        <taxon>Omphalotaceae</taxon>
        <taxon>Lentinula</taxon>
    </lineage>
</organism>
<sequence length="173" mass="19030">MVGLAMLLKHKGFDPAIYERHTGIQNAGLILGVSPQTLKVLNILRLAEGIISIAVGRGIPVYFGKKLVDVNQNGDRVSAVFEDGMITEGDLVVGCDGLHSAVRNTLFGKEDPQYMGLVQIGGFSPIPDSLRNEKPTEYQIYGDRAHFISMPINDKEMRLEKIGGDRVRKKPVR</sequence>
<proteinExistence type="predicted"/>
<dbReference type="Proteomes" id="UP001163835">
    <property type="component" value="Unassembled WGS sequence"/>
</dbReference>
<accession>A0ACC1U7W6</accession>
<reference evidence="1" key="1">
    <citation type="submission" date="2022-09" db="EMBL/GenBank/DDBJ databases">
        <title>A Global Phylogenomic Analysis of the Shiitake Genus Lentinula.</title>
        <authorList>
            <consortium name="DOE Joint Genome Institute"/>
            <person name="Sierra-Patev S."/>
            <person name="Min B."/>
            <person name="Naranjo-Ortiz M."/>
            <person name="Looney B."/>
            <person name="Konkel Z."/>
            <person name="Slot J.C."/>
            <person name="Sakamoto Y."/>
            <person name="Steenwyk J.L."/>
            <person name="Rokas A."/>
            <person name="Carro J."/>
            <person name="Camarero S."/>
            <person name="Ferreira P."/>
            <person name="Molpeceres G."/>
            <person name="Ruiz-Duenas F.J."/>
            <person name="Serrano A."/>
            <person name="Henrissat B."/>
            <person name="Drula E."/>
            <person name="Hughes K.W."/>
            <person name="Mata J.L."/>
            <person name="Ishikawa N.K."/>
            <person name="Vargas-Isla R."/>
            <person name="Ushijima S."/>
            <person name="Smith C.A."/>
            <person name="Ahrendt S."/>
            <person name="Andreopoulos W."/>
            <person name="He G."/>
            <person name="Labutti K."/>
            <person name="Lipzen A."/>
            <person name="Ng V."/>
            <person name="Riley R."/>
            <person name="Sandor L."/>
            <person name="Barry K."/>
            <person name="Martinez A.T."/>
            <person name="Xiao Y."/>
            <person name="Gibbons J.G."/>
            <person name="Terashima K."/>
            <person name="Grigoriev I.V."/>
            <person name="Hibbett D.S."/>
        </authorList>
    </citation>
    <scope>NUCLEOTIDE SEQUENCE</scope>
    <source>
        <strain evidence="1">TMI1499</strain>
    </source>
</reference>
<name>A0ACC1U7W6_9AGAR</name>
<evidence type="ECO:0000313" key="2">
    <source>
        <dbReference type="Proteomes" id="UP001163835"/>
    </source>
</evidence>
<keyword evidence="2" id="KW-1185">Reference proteome</keyword>
<protein>
    <submittedName>
        <fullName evidence="1">Uncharacterized protein</fullName>
    </submittedName>
</protein>
<comment type="caution">
    <text evidence="1">The sequence shown here is derived from an EMBL/GenBank/DDBJ whole genome shotgun (WGS) entry which is preliminary data.</text>
</comment>
<gene>
    <name evidence="1" type="ORF">F5876DRAFT_63655</name>
</gene>